<sequence length="237" mass="27136">MEKNKMVMDSDEDSVDRRLNLSLDKLMGWMGTREGIGEFRKDPTHFVPIPPPNLRDEDIDEPVQLKQEPQTSTSLSVLPTRPSRNRRPGRYQLSPYDQVSRGANPKYKAGPFQVNDPVTLEELKLIQYAFNKDAEGSCGEILNRHSLLTLLPGAYLCGEQAVLMVGDEVDCFARAARCGKNFMQQVHKCQKIYVPINDESSHWYLLIVNVRNTSAEIWDPLPDPRSNRRRHDQAMRI</sequence>
<organism evidence="6 7">
    <name type="scientific">Citrus unshiu</name>
    <name type="common">Satsuma mandarin</name>
    <name type="synonym">Citrus nobilis var. unshiu</name>
    <dbReference type="NCBI Taxonomy" id="55188"/>
    <lineage>
        <taxon>Eukaryota</taxon>
        <taxon>Viridiplantae</taxon>
        <taxon>Streptophyta</taxon>
        <taxon>Embryophyta</taxon>
        <taxon>Tracheophyta</taxon>
        <taxon>Spermatophyta</taxon>
        <taxon>Magnoliopsida</taxon>
        <taxon>eudicotyledons</taxon>
        <taxon>Gunneridae</taxon>
        <taxon>Pentapetalae</taxon>
        <taxon>rosids</taxon>
        <taxon>malvids</taxon>
        <taxon>Sapindales</taxon>
        <taxon>Rutaceae</taxon>
        <taxon>Aurantioideae</taxon>
        <taxon>Citrus</taxon>
    </lineage>
</organism>
<evidence type="ECO:0000256" key="2">
    <source>
        <dbReference type="ARBA" id="ARBA00022670"/>
    </source>
</evidence>
<evidence type="ECO:0000256" key="3">
    <source>
        <dbReference type="ARBA" id="ARBA00022801"/>
    </source>
</evidence>
<dbReference type="GO" id="GO:0008234">
    <property type="term" value="F:cysteine-type peptidase activity"/>
    <property type="evidence" value="ECO:0007669"/>
    <property type="project" value="InterPro"/>
</dbReference>
<evidence type="ECO:0000256" key="1">
    <source>
        <dbReference type="ARBA" id="ARBA00005234"/>
    </source>
</evidence>
<dbReference type="SUPFAM" id="SSF54001">
    <property type="entry name" value="Cysteine proteinases"/>
    <property type="match status" value="1"/>
</dbReference>
<reference evidence="6 7" key="1">
    <citation type="journal article" date="2017" name="Front. Genet.">
        <title>Draft sequencing of the heterozygous diploid genome of Satsuma (Citrus unshiu Marc.) using a hybrid assembly approach.</title>
        <authorList>
            <person name="Shimizu T."/>
            <person name="Tanizawa Y."/>
            <person name="Mochizuki T."/>
            <person name="Nagasaki H."/>
            <person name="Yoshioka T."/>
            <person name="Toyoda A."/>
            <person name="Fujiyama A."/>
            <person name="Kaminuma E."/>
            <person name="Nakamura Y."/>
        </authorList>
    </citation>
    <scope>NUCLEOTIDE SEQUENCE [LARGE SCALE GENOMIC DNA]</scope>
    <source>
        <strain evidence="7">cv. Miyagawa wase</strain>
    </source>
</reference>
<dbReference type="Gene3D" id="3.40.395.10">
    <property type="entry name" value="Adenoviral Proteinase, Chain A"/>
    <property type="match status" value="1"/>
</dbReference>
<evidence type="ECO:0000313" key="7">
    <source>
        <dbReference type="Proteomes" id="UP000236630"/>
    </source>
</evidence>
<comment type="caution">
    <text evidence="6">The sequence shown here is derived from an EMBL/GenBank/DDBJ whole genome shotgun (WGS) entry which is preliminary data.</text>
</comment>
<protein>
    <recommendedName>
        <fullName evidence="5">Ubiquitin-like protease family profile domain-containing protein</fullName>
    </recommendedName>
</protein>
<keyword evidence="2" id="KW-0645">Protease</keyword>
<dbReference type="Pfam" id="PF02902">
    <property type="entry name" value="Peptidase_C48"/>
    <property type="match status" value="1"/>
</dbReference>
<evidence type="ECO:0000313" key="6">
    <source>
        <dbReference type="EMBL" id="GAY62420.1"/>
    </source>
</evidence>
<dbReference type="InterPro" id="IPR003653">
    <property type="entry name" value="Peptidase_C48_C"/>
</dbReference>
<dbReference type="GO" id="GO:0006508">
    <property type="term" value="P:proteolysis"/>
    <property type="evidence" value="ECO:0007669"/>
    <property type="project" value="UniProtKB-KW"/>
</dbReference>
<evidence type="ECO:0000259" key="5">
    <source>
        <dbReference type="Pfam" id="PF02902"/>
    </source>
</evidence>
<dbReference type="InterPro" id="IPR038765">
    <property type="entry name" value="Papain-like_cys_pep_sf"/>
</dbReference>
<dbReference type="Proteomes" id="UP000236630">
    <property type="component" value="Unassembled WGS sequence"/>
</dbReference>
<feature type="non-terminal residue" evidence="6">
    <location>
        <position position="237"/>
    </location>
</feature>
<feature type="domain" description="Ubiquitin-like protease family profile" evidence="5">
    <location>
        <begin position="170"/>
        <end position="228"/>
    </location>
</feature>
<feature type="compositionally biased region" description="Polar residues" evidence="4">
    <location>
        <begin position="67"/>
        <end position="77"/>
    </location>
</feature>
<accession>A0A2H5QCQ5</accession>
<proteinExistence type="inferred from homology"/>
<keyword evidence="7" id="KW-1185">Reference proteome</keyword>
<dbReference type="AlphaFoldDB" id="A0A2H5QCQ5"/>
<keyword evidence="3" id="KW-0378">Hydrolase</keyword>
<evidence type="ECO:0000256" key="4">
    <source>
        <dbReference type="SAM" id="MobiDB-lite"/>
    </source>
</evidence>
<comment type="similarity">
    <text evidence="1">Belongs to the peptidase C48 family.</text>
</comment>
<dbReference type="EMBL" id="BDQV01000305">
    <property type="protein sequence ID" value="GAY62420.1"/>
    <property type="molecule type" value="Genomic_DNA"/>
</dbReference>
<feature type="region of interest" description="Disordered" evidence="4">
    <location>
        <begin position="65"/>
        <end position="102"/>
    </location>
</feature>
<name>A0A2H5QCQ5_CITUN</name>
<gene>
    <name evidence="6" type="ORF">CUMW_217640</name>
</gene>